<dbReference type="Gramene" id="C.cajan_27128.t">
    <property type="protein sequence ID" value="C.cajan_27128.t"/>
    <property type="gene ID" value="C.cajan_27128"/>
</dbReference>
<keyword evidence="2" id="KW-1185">Reference proteome</keyword>
<organism evidence="1 2">
    <name type="scientific">Cajanus cajan</name>
    <name type="common">Pigeon pea</name>
    <name type="synonym">Cajanus indicus</name>
    <dbReference type="NCBI Taxonomy" id="3821"/>
    <lineage>
        <taxon>Eukaryota</taxon>
        <taxon>Viridiplantae</taxon>
        <taxon>Streptophyta</taxon>
        <taxon>Embryophyta</taxon>
        <taxon>Tracheophyta</taxon>
        <taxon>Spermatophyta</taxon>
        <taxon>Magnoliopsida</taxon>
        <taxon>eudicotyledons</taxon>
        <taxon>Gunneridae</taxon>
        <taxon>Pentapetalae</taxon>
        <taxon>rosids</taxon>
        <taxon>fabids</taxon>
        <taxon>Fabales</taxon>
        <taxon>Fabaceae</taxon>
        <taxon>Papilionoideae</taxon>
        <taxon>50 kb inversion clade</taxon>
        <taxon>NPAAA clade</taxon>
        <taxon>indigoferoid/millettioid clade</taxon>
        <taxon>Phaseoleae</taxon>
        <taxon>Cajanus</taxon>
    </lineage>
</organism>
<reference evidence="1" key="1">
    <citation type="journal article" date="2012" name="Nat. Biotechnol.">
        <title>Draft genome sequence of pigeonpea (Cajanus cajan), an orphan legume crop of resource-poor farmers.</title>
        <authorList>
            <person name="Varshney R.K."/>
            <person name="Chen W."/>
            <person name="Li Y."/>
            <person name="Bharti A.K."/>
            <person name="Saxena R.K."/>
            <person name="Schlueter J.A."/>
            <person name="Donoghue M.T."/>
            <person name="Azam S."/>
            <person name="Fan G."/>
            <person name="Whaley A.M."/>
            <person name="Farmer A.D."/>
            <person name="Sheridan J."/>
            <person name="Iwata A."/>
            <person name="Tuteja R."/>
            <person name="Penmetsa R.V."/>
            <person name="Wu W."/>
            <person name="Upadhyaya H.D."/>
            <person name="Yang S.P."/>
            <person name="Shah T."/>
            <person name="Saxena K.B."/>
            <person name="Michael T."/>
            <person name="McCombie W.R."/>
            <person name="Yang B."/>
            <person name="Zhang G."/>
            <person name="Yang H."/>
            <person name="Wang J."/>
            <person name="Spillane C."/>
            <person name="Cook D.R."/>
            <person name="May G.D."/>
            <person name="Xu X."/>
            <person name="Jackson S.A."/>
        </authorList>
    </citation>
    <scope>NUCLEOTIDE SEQUENCE [LARGE SCALE GENOMIC DNA]</scope>
</reference>
<name>A0A151S7J9_CAJCA</name>
<dbReference type="Proteomes" id="UP000075243">
    <property type="component" value="Unassembled WGS sequence"/>
</dbReference>
<dbReference type="EMBL" id="KQ483450">
    <property type="protein sequence ID" value="KYP50711.1"/>
    <property type="molecule type" value="Genomic_DNA"/>
</dbReference>
<gene>
    <name evidence="1" type="ORF">KK1_027528</name>
</gene>
<evidence type="ECO:0000313" key="2">
    <source>
        <dbReference type="Proteomes" id="UP000075243"/>
    </source>
</evidence>
<protein>
    <submittedName>
        <fullName evidence="1">Uncharacterized protein</fullName>
    </submittedName>
</protein>
<dbReference type="AlphaFoldDB" id="A0A151S7J9"/>
<evidence type="ECO:0000313" key="1">
    <source>
        <dbReference type="EMBL" id="KYP50711.1"/>
    </source>
</evidence>
<sequence>IKKITPAEMQLRREKGLCYTCDKKFPPSHAWLATFGPHISDYSNLTLKFYLGNQFFTLNHMRRMNHTHAITELFTLQFQQLDTVLKTDILVYSSSWFAHLHHLEVVL</sequence>
<proteinExistence type="predicted"/>
<feature type="non-terminal residue" evidence="1">
    <location>
        <position position="1"/>
    </location>
</feature>
<accession>A0A151S7J9</accession>